<evidence type="ECO:0000313" key="2">
    <source>
        <dbReference type="Proteomes" id="UP000712600"/>
    </source>
</evidence>
<gene>
    <name evidence="1" type="ORF">F2Q69_00036997</name>
</gene>
<dbReference type="Proteomes" id="UP000712600">
    <property type="component" value="Unassembled WGS sequence"/>
</dbReference>
<protein>
    <recommendedName>
        <fullName evidence="3">Zinc finger GRF-type domain-containing protein</fullName>
    </recommendedName>
</protein>
<organism evidence="1 2">
    <name type="scientific">Brassica cretica</name>
    <name type="common">Mustard</name>
    <dbReference type="NCBI Taxonomy" id="69181"/>
    <lineage>
        <taxon>Eukaryota</taxon>
        <taxon>Viridiplantae</taxon>
        <taxon>Streptophyta</taxon>
        <taxon>Embryophyta</taxon>
        <taxon>Tracheophyta</taxon>
        <taxon>Spermatophyta</taxon>
        <taxon>Magnoliopsida</taxon>
        <taxon>eudicotyledons</taxon>
        <taxon>Gunneridae</taxon>
        <taxon>Pentapetalae</taxon>
        <taxon>rosids</taxon>
        <taxon>malvids</taxon>
        <taxon>Brassicales</taxon>
        <taxon>Brassicaceae</taxon>
        <taxon>Brassiceae</taxon>
        <taxon>Brassica</taxon>
    </lineage>
</organism>
<sequence>MNGCLRRSRVNQEIELLVHVRLVIGTPYILAPSGTCARSLHSDRAWLELGRYVATERDVCSVATWRPSLARARSLRGDRVTFFGVFSDVSCFFRRALHPSYEDDKKHKRYNDKLFFVADSDNGIPLRCPCGGQIVIHVCKAGTDIGKKYFFCKHFENDGLHRKKEWDEAIEEETKKLTWKVDDHELKIRSLYSIEDRLSRLEEDEKKNAEEIEDLKYFLKNRYPNEFY</sequence>
<proteinExistence type="predicted"/>
<accession>A0A8S9SK66</accession>
<name>A0A8S9SK66_BRACR</name>
<evidence type="ECO:0000313" key="1">
    <source>
        <dbReference type="EMBL" id="KAF3600353.1"/>
    </source>
</evidence>
<comment type="caution">
    <text evidence="1">The sequence shown here is derived from an EMBL/GenBank/DDBJ whole genome shotgun (WGS) entry which is preliminary data.</text>
</comment>
<evidence type="ECO:0008006" key="3">
    <source>
        <dbReference type="Google" id="ProtNLM"/>
    </source>
</evidence>
<dbReference type="EMBL" id="QGKX02000004">
    <property type="protein sequence ID" value="KAF3600353.1"/>
    <property type="molecule type" value="Genomic_DNA"/>
</dbReference>
<reference evidence="1" key="1">
    <citation type="submission" date="2019-12" db="EMBL/GenBank/DDBJ databases">
        <title>Genome sequencing and annotation of Brassica cretica.</title>
        <authorList>
            <person name="Studholme D.J."/>
            <person name="Sarris P."/>
        </authorList>
    </citation>
    <scope>NUCLEOTIDE SEQUENCE</scope>
    <source>
        <strain evidence="1">PFS-109/04</strain>
        <tissue evidence="1">Leaf</tissue>
    </source>
</reference>
<dbReference type="AlphaFoldDB" id="A0A8S9SK66"/>